<dbReference type="Proteomes" id="UP000326169">
    <property type="component" value="Unassembled WGS sequence"/>
</dbReference>
<feature type="coiled-coil region" evidence="1">
    <location>
        <begin position="67"/>
        <end position="128"/>
    </location>
</feature>
<organism evidence="2 3">
    <name type="scientific">Limnospira platensis NIES-46</name>
    <dbReference type="NCBI Taxonomy" id="1236695"/>
    <lineage>
        <taxon>Bacteria</taxon>
        <taxon>Bacillati</taxon>
        <taxon>Cyanobacteriota</taxon>
        <taxon>Cyanophyceae</taxon>
        <taxon>Oscillatoriophycideae</taxon>
        <taxon>Oscillatoriales</taxon>
        <taxon>Sirenicapillariaceae</taxon>
        <taxon>Limnospira</taxon>
    </lineage>
</organism>
<name>A0A5M3T9B8_LIMPL</name>
<keyword evidence="3" id="KW-1185">Reference proteome</keyword>
<dbReference type="GeneID" id="301684315"/>
<gene>
    <name evidence="2" type="ORF">NIES46_35320</name>
</gene>
<keyword evidence="1" id="KW-0175">Coiled coil</keyword>
<protein>
    <submittedName>
        <fullName evidence="2">Uncharacterized protein</fullName>
    </submittedName>
</protein>
<comment type="caution">
    <text evidence="2">The sequence shown here is derived from an EMBL/GenBank/DDBJ whole genome shotgun (WGS) entry which is preliminary data.</text>
</comment>
<evidence type="ECO:0000313" key="3">
    <source>
        <dbReference type="Proteomes" id="UP000326169"/>
    </source>
</evidence>
<dbReference type="EMBL" id="BIMW01000131">
    <property type="protein sequence ID" value="GCE95467.1"/>
    <property type="molecule type" value="Genomic_DNA"/>
</dbReference>
<reference evidence="2 3" key="1">
    <citation type="journal article" date="2019" name="J Genomics">
        <title>The Draft Genome of a Hydrogen-producing Cyanobacterium, Arthrospira platensis NIES-46.</title>
        <authorList>
            <person name="Suzuki S."/>
            <person name="Yamaguchi H."/>
            <person name="Kawachi M."/>
        </authorList>
    </citation>
    <scope>NUCLEOTIDE SEQUENCE [LARGE SCALE GENOMIC DNA]</scope>
    <source>
        <strain evidence="2 3">NIES-46</strain>
    </source>
</reference>
<evidence type="ECO:0000313" key="2">
    <source>
        <dbReference type="EMBL" id="GCE95467.1"/>
    </source>
</evidence>
<evidence type="ECO:0000256" key="1">
    <source>
        <dbReference type="SAM" id="Coils"/>
    </source>
</evidence>
<sequence>MHPLDQEIEAIRKQILALQREKTQIQIQNPQITPENNSPEAIATAYRNHARETAHQSAESKGIEDAIAALKIHLRHKQQELEQFRRSRPTEEQLEESRQQAKLHADRINQLSRELQTEAKALKAIADEITPLYWQVYYKPFITGFSNISVPYVRSDGDVWTILNKLV</sequence>
<accession>A0A5M3T9B8</accession>
<proteinExistence type="predicted"/>
<dbReference type="RefSeq" id="WP_006616950.1">
    <property type="nucleotide sequence ID" value="NZ_BIMW01000131.1"/>
</dbReference>